<protein>
    <submittedName>
        <fullName evidence="2">Uncharacterized protein</fullName>
    </submittedName>
</protein>
<keyword evidence="1" id="KW-1133">Transmembrane helix</keyword>
<comment type="caution">
    <text evidence="2">The sequence shown here is derived from an EMBL/GenBank/DDBJ whole genome shotgun (WGS) entry which is preliminary data.</text>
</comment>
<name>A0A9P5GYR9_9HYPO</name>
<dbReference type="Proteomes" id="UP000722485">
    <property type="component" value="Unassembled WGS sequence"/>
</dbReference>
<dbReference type="EMBL" id="JAANBB010000478">
    <property type="protein sequence ID" value="KAF7541974.1"/>
    <property type="molecule type" value="Genomic_DNA"/>
</dbReference>
<evidence type="ECO:0000256" key="1">
    <source>
        <dbReference type="SAM" id="Phobius"/>
    </source>
</evidence>
<evidence type="ECO:0000313" key="2">
    <source>
        <dbReference type="EMBL" id="KAF7541974.1"/>
    </source>
</evidence>
<keyword evidence="1" id="KW-0472">Membrane</keyword>
<reference evidence="2" key="1">
    <citation type="submission" date="2020-03" db="EMBL/GenBank/DDBJ databases">
        <title>Draft Genome Sequence of Cylindrodendrum hubeiense.</title>
        <authorList>
            <person name="Buettner E."/>
            <person name="Kellner H."/>
        </authorList>
    </citation>
    <scope>NUCLEOTIDE SEQUENCE</scope>
    <source>
        <strain evidence="2">IHI 201604</strain>
    </source>
</reference>
<feature type="transmembrane region" description="Helical" evidence="1">
    <location>
        <begin position="220"/>
        <end position="242"/>
    </location>
</feature>
<dbReference type="OrthoDB" id="5086500at2759"/>
<dbReference type="AlphaFoldDB" id="A0A9P5GYR9"/>
<proteinExistence type="predicted"/>
<dbReference type="PANTHER" id="PTHR34414:SF1">
    <property type="entry name" value="SUBTILISIN-LIKE SERINE PROTEASE"/>
    <property type="match status" value="1"/>
</dbReference>
<accession>A0A9P5GYR9</accession>
<feature type="transmembrane region" description="Helical" evidence="1">
    <location>
        <begin position="262"/>
        <end position="286"/>
    </location>
</feature>
<organism evidence="2 3">
    <name type="scientific">Cylindrodendrum hubeiense</name>
    <dbReference type="NCBI Taxonomy" id="595255"/>
    <lineage>
        <taxon>Eukaryota</taxon>
        <taxon>Fungi</taxon>
        <taxon>Dikarya</taxon>
        <taxon>Ascomycota</taxon>
        <taxon>Pezizomycotina</taxon>
        <taxon>Sordariomycetes</taxon>
        <taxon>Hypocreomycetidae</taxon>
        <taxon>Hypocreales</taxon>
        <taxon>Nectriaceae</taxon>
        <taxon>Cylindrodendrum</taxon>
    </lineage>
</organism>
<evidence type="ECO:0000313" key="3">
    <source>
        <dbReference type="Proteomes" id="UP000722485"/>
    </source>
</evidence>
<dbReference type="Pfam" id="PF20246">
    <property type="entry name" value="DUF6601"/>
    <property type="match status" value="1"/>
</dbReference>
<keyword evidence="1" id="KW-0812">Transmembrane</keyword>
<sequence>MQSGTSDHSLAAHWPENDGLLILGNTVPGQPLIALEDQAAVAQFLVRELSTVRLKRLYGILFLTSKPENISPLHHQAVKGRKICITEQADLHLAWHYERIFIKPVPKCLFSRTFRETYIHHTKDEDADDLSLEASGFLRSYSRLIVHESDFDFAKEFKLLPEWIQWEGWCRFIHEFHGLRDRNVARRYHYGEIRLTRLNFLCTLLHGSSYAQMYHNYAIYFARFGAPYVFVFGAITVLLTALQTSLATYPDGSIYRKIASSFVPFTFVVTIAGLVLLPLLFLLFFLKELFLYTYRFKERS</sequence>
<dbReference type="InterPro" id="IPR046536">
    <property type="entry name" value="DUF6601"/>
</dbReference>
<gene>
    <name evidence="2" type="ORF">G7Z17_g11845</name>
</gene>
<dbReference type="PANTHER" id="PTHR34414">
    <property type="entry name" value="HET DOMAIN-CONTAINING PROTEIN-RELATED"/>
    <property type="match status" value="1"/>
</dbReference>
<keyword evidence="3" id="KW-1185">Reference proteome</keyword>